<feature type="compositionally biased region" description="Polar residues" evidence="1">
    <location>
        <begin position="316"/>
        <end position="325"/>
    </location>
</feature>
<evidence type="ECO:0000313" key="2">
    <source>
        <dbReference type="EMBL" id="KAK2701874.1"/>
    </source>
</evidence>
<dbReference type="AlphaFoldDB" id="A0AA88H7T7"/>
<comment type="caution">
    <text evidence="2">The sequence shown here is derived from an EMBL/GenBank/DDBJ whole genome shotgun (WGS) entry which is preliminary data.</text>
</comment>
<feature type="region of interest" description="Disordered" evidence="1">
    <location>
        <begin position="1"/>
        <end position="31"/>
    </location>
</feature>
<sequence>MYKEEPVVKKSNGDSYTKAEAKDIHEKAKDELEERARDKSYFSTSELKAALITSKTLHAFSKALIEITGVYFDNRDVRDCTIQIHEAEPAAPTVSIRHETPKVRWADIESNPEDIIDSDEEGSVYDSFNMEDYRKLKDGVKNFMVPVLGRVSRNQLLNDDIPNLTAYLCFQVSFMFGHRPGVPETMTIEEFMNRQLVEDKGLRQVRLQAILKAMSEKRGLGTDISKNLTEENFAKQYVDWDTRTPCRHLDISAGEELYYDNGVRPGDFNEGQEIVFLMSGKARKRRRDAAVTMENKKPKEVGDASSGKLKPRTAREIQTQDDSSR</sequence>
<dbReference type="Proteomes" id="UP001187531">
    <property type="component" value="Unassembled WGS sequence"/>
</dbReference>
<dbReference type="EMBL" id="JAVRJZ010001296">
    <property type="protein sequence ID" value="KAK2701874.1"/>
    <property type="molecule type" value="Genomic_DNA"/>
</dbReference>
<proteinExistence type="predicted"/>
<reference evidence="2" key="1">
    <citation type="submission" date="2023-07" db="EMBL/GenBank/DDBJ databases">
        <title>Chromosome-level genome assembly of Artemia franciscana.</title>
        <authorList>
            <person name="Jo E."/>
        </authorList>
    </citation>
    <scope>NUCLEOTIDE SEQUENCE</scope>
    <source>
        <tissue evidence="2">Whole body</tissue>
    </source>
</reference>
<feature type="region of interest" description="Disordered" evidence="1">
    <location>
        <begin position="285"/>
        <end position="325"/>
    </location>
</feature>
<organism evidence="2 3">
    <name type="scientific">Artemia franciscana</name>
    <name type="common">Brine shrimp</name>
    <name type="synonym">Artemia sanfranciscana</name>
    <dbReference type="NCBI Taxonomy" id="6661"/>
    <lineage>
        <taxon>Eukaryota</taxon>
        <taxon>Metazoa</taxon>
        <taxon>Ecdysozoa</taxon>
        <taxon>Arthropoda</taxon>
        <taxon>Crustacea</taxon>
        <taxon>Branchiopoda</taxon>
        <taxon>Anostraca</taxon>
        <taxon>Artemiidae</taxon>
        <taxon>Artemia</taxon>
    </lineage>
</organism>
<keyword evidence="3" id="KW-1185">Reference proteome</keyword>
<evidence type="ECO:0000256" key="1">
    <source>
        <dbReference type="SAM" id="MobiDB-lite"/>
    </source>
</evidence>
<gene>
    <name evidence="2" type="ORF">QYM36_019472</name>
</gene>
<protein>
    <submittedName>
        <fullName evidence="2">Uncharacterized protein</fullName>
    </submittedName>
</protein>
<name>A0AA88H7T7_ARTSF</name>
<evidence type="ECO:0000313" key="3">
    <source>
        <dbReference type="Proteomes" id="UP001187531"/>
    </source>
</evidence>
<accession>A0AA88H7T7</accession>